<organism evidence="1 2">
    <name type="scientific">Rhodococcoides corynebacterioides</name>
    <dbReference type="NCBI Taxonomy" id="53972"/>
    <lineage>
        <taxon>Bacteria</taxon>
        <taxon>Bacillati</taxon>
        <taxon>Actinomycetota</taxon>
        <taxon>Actinomycetes</taxon>
        <taxon>Mycobacteriales</taxon>
        <taxon>Nocardiaceae</taxon>
        <taxon>Rhodococcoides</taxon>
    </lineage>
</organism>
<accession>A0ABS2KZU6</accession>
<sequence>MTDSVTWELRGRAAVVTIRLPQVRNALGPREAALLGRTISAAAAHPDALGVVLTGEGAFSAGGDLPAIVEAIEGRDAAGVSEFVYRDFQSMVRALRECPIPTVAAVDGAAIGLGLDLALWCDARFLGPKAKLAQGWATLGLIPGTGGAKVLQELLPGALWHLLGQRPMNADQAAALGVGVRSDDALAASVDLIEGWVPVGRPALEGYAALSRSHLPDDTYLQECARIQGQRLTSESFAVTAQAILAR</sequence>
<dbReference type="InterPro" id="IPR001753">
    <property type="entry name" value="Enoyl-CoA_hydra/iso"/>
</dbReference>
<name>A0ABS2KZU6_9NOCA</name>
<dbReference type="Pfam" id="PF00378">
    <property type="entry name" value="ECH_1"/>
    <property type="match status" value="1"/>
</dbReference>
<evidence type="ECO:0000313" key="2">
    <source>
        <dbReference type="Proteomes" id="UP000703038"/>
    </source>
</evidence>
<protein>
    <submittedName>
        <fullName evidence="1">Enoyl-CoA hydratase/carnithine racemase</fullName>
    </submittedName>
</protein>
<keyword evidence="2" id="KW-1185">Reference proteome</keyword>
<gene>
    <name evidence="1" type="ORF">JOE42_004197</name>
</gene>
<reference evidence="1 2" key="1">
    <citation type="submission" date="2021-01" db="EMBL/GenBank/DDBJ databases">
        <title>Genomics of switchgrass bacterial isolates.</title>
        <authorList>
            <person name="Shade A."/>
        </authorList>
    </citation>
    <scope>NUCLEOTIDE SEQUENCE [LARGE SCALE GENOMIC DNA]</scope>
    <source>
        <strain evidence="1 2">PvP111</strain>
    </source>
</reference>
<comment type="caution">
    <text evidence="1">The sequence shown here is derived from an EMBL/GenBank/DDBJ whole genome shotgun (WGS) entry which is preliminary data.</text>
</comment>
<dbReference type="InterPro" id="IPR029045">
    <property type="entry name" value="ClpP/crotonase-like_dom_sf"/>
</dbReference>
<dbReference type="EMBL" id="JAFBBK010000001">
    <property type="protein sequence ID" value="MBM7417464.1"/>
    <property type="molecule type" value="Genomic_DNA"/>
</dbReference>
<dbReference type="Proteomes" id="UP000703038">
    <property type="component" value="Unassembled WGS sequence"/>
</dbReference>
<dbReference type="RefSeq" id="WP_204870134.1">
    <property type="nucleotide sequence ID" value="NZ_JAFBBK010000001.1"/>
</dbReference>
<proteinExistence type="predicted"/>
<evidence type="ECO:0000313" key="1">
    <source>
        <dbReference type="EMBL" id="MBM7417464.1"/>
    </source>
</evidence>
<dbReference type="SUPFAM" id="SSF52096">
    <property type="entry name" value="ClpP/crotonase"/>
    <property type="match status" value="1"/>
</dbReference>
<dbReference type="PANTHER" id="PTHR43459">
    <property type="entry name" value="ENOYL-COA HYDRATASE"/>
    <property type="match status" value="1"/>
</dbReference>
<dbReference type="Gene3D" id="3.90.226.10">
    <property type="entry name" value="2-enoyl-CoA Hydratase, Chain A, domain 1"/>
    <property type="match status" value="1"/>
</dbReference>
<dbReference type="PANTHER" id="PTHR43459:SF1">
    <property type="entry name" value="EG:BACN32G11.4 PROTEIN"/>
    <property type="match status" value="1"/>
</dbReference>
<dbReference type="CDD" id="cd06558">
    <property type="entry name" value="crotonase-like"/>
    <property type="match status" value="1"/>
</dbReference>